<proteinExistence type="inferred from homology"/>
<dbReference type="PROSITE" id="PS00645">
    <property type="entry name" value="COMPLEX1_51K_2"/>
    <property type="match status" value="1"/>
</dbReference>
<reference evidence="9" key="2">
    <citation type="submission" date="2020-09" db="EMBL/GenBank/DDBJ databases">
        <authorList>
            <person name="Sun Q."/>
            <person name="Kim S."/>
        </authorList>
    </citation>
    <scope>NUCLEOTIDE SEQUENCE</scope>
    <source>
        <strain evidence="9">KCTC 42590</strain>
    </source>
</reference>
<protein>
    <submittedName>
        <fullName evidence="9">Formate dehydrogenase subunit beta</fullName>
    </submittedName>
</protein>
<comment type="similarity">
    <text evidence="2">Belongs to the complex I 51 kDa subunit family.</text>
</comment>
<evidence type="ECO:0000256" key="4">
    <source>
        <dbReference type="ARBA" id="ARBA00022723"/>
    </source>
</evidence>
<dbReference type="GO" id="GO:0008137">
    <property type="term" value="F:NADH dehydrogenase (ubiquinone) activity"/>
    <property type="evidence" value="ECO:0007669"/>
    <property type="project" value="InterPro"/>
</dbReference>
<evidence type="ECO:0000256" key="7">
    <source>
        <dbReference type="SAM" id="MobiDB-lite"/>
    </source>
</evidence>
<accession>A0A919E7L8</accession>
<dbReference type="InterPro" id="IPR019575">
    <property type="entry name" value="Nuop51_4Fe4S-bd"/>
</dbReference>
<dbReference type="GO" id="GO:0010181">
    <property type="term" value="F:FMN binding"/>
    <property type="evidence" value="ECO:0007669"/>
    <property type="project" value="InterPro"/>
</dbReference>
<dbReference type="Gene3D" id="1.20.1440.230">
    <property type="entry name" value="NADH-ubiquinone oxidoreductase 51kDa subunit, iron-sulphur binding domain"/>
    <property type="match status" value="1"/>
</dbReference>
<evidence type="ECO:0000256" key="3">
    <source>
        <dbReference type="ARBA" id="ARBA00022485"/>
    </source>
</evidence>
<dbReference type="Gene3D" id="6.10.250.1450">
    <property type="match status" value="1"/>
</dbReference>
<dbReference type="Pfam" id="PF10589">
    <property type="entry name" value="NADH_4Fe-4S"/>
    <property type="match status" value="1"/>
</dbReference>
<keyword evidence="3" id="KW-0004">4Fe-4S</keyword>
<dbReference type="SUPFAM" id="SSF142019">
    <property type="entry name" value="Nqo1 FMN-binding domain-like"/>
    <property type="match status" value="1"/>
</dbReference>
<dbReference type="GO" id="GO:0051539">
    <property type="term" value="F:4 iron, 4 sulfur cluster binding"/>
    <property type="evidence" value="ECO:0007669"/>
    <property type="project" value="UniProtKB-KW"/>
</dbReference>
<keyword evidence="10" id="KW-1185">Reference proteome</keyword>
<keyword evidence="5" id="KW-0408">Iron</keyword>
<evidence type="ECO:0000313" key="10">
    <source>
        <dbReference type="Proteomes" id="UP000630923"/>
    </source>
</evidence>
<dbReference type="SUPFAM" id="SSF142984">
    <property type="entry name" value="Nqo1 middle domain-like"/>
    <property type="match status" value="1"/>
</dbReference>
<dbReference type="CDD" id="cd03063">
    <property type="entry name" value="TRX_Fd_FDH_beta"/>
    <property type="match status" value="1"/>
</dbReference>
<dbReference type="GO" id="GO:0046872">
    <property type="term" value="F:metal ion binding"/>
    <property type="evidence" value="ECO:0007669"/>
    <property type="project" value="UniProtKB-KW"/>
</dbReference>
<dbReference type="RefSeq" id="WP_191251263.1">
    <property type="nucleotide sequence ID" value="NZ_BNCI01000001.1"/>
</dbReference>
<sequence>MTTRLYIPLDTSAVACGADDVAANLNQAGLDIEIIRTGSRGMAWLEPLIEVETDHGRIGYGPVDIADIESLITADFLKGGDHPLSIGVVDHFPWLKQQSRSMFAQCGTTDPLSLADYQAHGGFKALHIAQSMDASDIVEQVRLSGLRGRGGAAFPAGIKWNTVATTHSTRKFIVCNADEGDSGTFADRMILEGCPFTLIEGMMIAGLATGAREGYIYLRSEYPIARDILTCAIEIAEKAGILDDRFKLRVFMGAGAFICGEETSLLESLEGKRGQVRAKPPIPAIEGLYGHPTLVHNVLTLCAVPEIITEGGETYAQKGEGKSTGTMPFQLSGNIKHGGLIEVPFGSTLRTLIEGYGGGTLSGRPVKAVQIGGPLGAYLDERYFDLPLTYEAMAEIGAGIGHGGIVVFDDTADMVSLAKYAFEFCAIESCGKCTPCRIGSVRGKELMEQVQNGEKIESVIELVTDLLEVMEDGSLCAMGGMTPIPVKSALQHFPDDFRKPGQTANPSSKQEFPEGSMT</sequence>
<evidence type="ECO:0000313" key="9">
    <source>
        <dbReference type="EMBL" id="GHF20526.1"/>
    </source>
</evidence>
<dbReference type="SUPFAM" id="SSF140490">
    <property type="entry name" value="Nqo1C-terminal domain-like"/>
    <property type="match status" value="1"/>
</dbReference>
<feature type="region of interest" description="Disordered" evidence="7">
    <location>
        <begin position="495"/>
        <end position="518"/>
    </location>
</feature>
<dbReference type="InterPro" id="IPR037207">
    <property type="entry name" value="Nuop51_4Fe4S-bd_sf"/>
</dbReference>
<evidence type="ECO:0000256" key="2">
    <source>
        <dbReference type="ARBA" id="ARBA00007523"/>
    </source>
</evidence>
<evidence type="ECO:0000256" key="1">
    <source>
        <dbReference type="ARBA" id="ARBA00001917"/>
    </source>
</evidence>
<gene>
    <name evidence="9" type="ORF">GCM10017044_14250</name>
</gene>
<dbReference type="Gene3D" id="3.10.20.600">
    <property type="match status" value="1"/>
</dbReference>
<keyword evidence="6" id="KW-0411">Iron-sulfur</keyword>
<dbReference type="Gene3D" id="3.40.50.11540">
    <property type="entry name" value="NADH-ubiquinone oxidoreductase 51kDa subunit"/>
    <property type="match status" value="1"/>
</dbReference>
<dbReference type="InterPro" id="IPR011538">
    <property type="entry name" value="Nuo51_FMN-bd"/>
</dbReference>
<dbReference type="PANTHER" id="PTHR43578">
    <property type="entry name" value="NADH-QUINONE OXIDOREDUCTASE SUBUNIT F"/>
    <property type="match status" value="1"/>
</dbReference>
<feature type="domain" description="NADH-ubiquinone oxidoreductase 51kDa subunit iron-sulphur binding" evidence="8">
    <location>
        <begin position="415"/>
        <end position="460"/>
    </location>
</feature>
<dbReference type="Proteomes" id="UP000630923">
    <property type="component" value="Unassembled WGS sequence"/>
</dbReference>
<dbReference type="PANTHER" id="PTHR43578:SF3">
    <property type="entry name" value="NADH-QUINONE OXIDOREDUCTASE SUBUNIT F"/>
    <property type="match status" value="1"/>
</dbReference>
<organism evidence="9 10">
    <name type="scientific">Kordiimonas sediminis</name>
    <dbReference type="NCBI Taxonomy" id="1735581"/>
    <lineage>
        <taxon>Bacteria</taxon>
        <taxon>Pseudomonadati</taxon>
        <taxon>Pseudomonadota</taxon>
        <taxon>Alphaproteobacteria</taxon>
        <taxon>Kordiimonadales</taxon>
        <taxon>Kordiimonadaceae</taxon>
        <taxon>Kordiimonas</taxon>
    </lineage>
</organism>
<evidence type="ECO:0000256" key="5">
    <source>
        <dbReference type="ARBA" id="ARBA00023004"/>
    </source>
</evidence>
<keyword evidence="4" id="KW-0479">Metal-binding</keyword>
<dbReference type="InterPro" id="IPR001949">
    <property type="entry name" value="NADH-UbQ_OxRdtase_51kDa_CS"/>
</dbReference>
<comment type="caution">
    <text evidence="9">The sequence shown here is derived from an EMBL/GenBank/DDBJ whole genome shotgun (WGS) entry which is preliminary data.</text>
</comment>
<dbReference type="EMBL" id="BNCI01000001">
    <property type="protein sequence ID" value="GHF20526.1"/>
    <property type="molecule type" value="Genomic_DNA"/>
</dbReference>
<dbReference type="AlphaFoldDB" id="A0A919E7L8"/>
<dbReference type="SMART" id="SM00928">
    <property type="entry name" value="NADH_4Fe-4S"/>
    <property type="match status" value="1"/>
</dbReference>
<evidence type="ECO:0000259" key="8">
    <source>
        <dbReference type="SMART" id="SM00928"/>
    </source>
</evidence>
<dbReference type="InterPro" id="IPR037225">
    <property type="entry name" value="Nuo51_FMN-bd_sf"/>
</dbReference>
<dbReference type="Pfam" id="PF01512">
    <property type="entry name" value="Complex1_51K"/>
    <property type="match status" value="1"/>
</dbReference>
<reference evidence="9" key="1">
    <citation type="journal article" date="2014" name="Int. J. Syst. Evol. Microbiol.">
        <title>Complete genome sequence of Corynebacterium casei LMG S-19264T (=DSM 44701T), isolated from a smear-ripened cheese.</title>
        <authorList>
            <consortium name="US DOE Joint Genome Institute (JGI-PGF)"/>
            <person name="Walter F."/>
            <person name="Albersmeier A."/>
            <person name="Kalinowski J."/>
            <person name="Ruckert C."/>
        </authorList>
    </citation>
    <scope>NUCLEOTIDE SEQUENCE</scope>
    <source>
        <strain evidence="9">KCTC 42590</strain>
    </source>
</reference>
<name>A0A919E7L8_9PROT</name>
<evidence type="ECO:0000256" key="6">
    <source>
        <dbReference type="ARBA" id="ARBA00023014"/>
    </source>
</evidence>
<comment type="cofactor">
    <cofactor evidence="1">
        <name>FMN</name>
        <dbReference type="ChEBI" id="CHEBI:58210"/>
    </cofactor>
</comment>